<dbReference type="Proteomes" id="UP000186817">
    <property type="component" value="Unassembled WGS sequence"/>
</dbReference>
<dbReference type="EMBL" id="LSRX01001303">
    <property type="protein sequence ID" value="OLP81193.1"/>
    <property type="molecule type" value="Genomic_DNA"/>
</dbReference>
<evidence type="ECO:0000313" key="2">
    <source>
        <dbReference type="EMBL" id="OLP81193.1"/>
    </source>
</evidence>
<comment type="caution">
    <text evidence="2">The sequence shown here is derived from an EMBL/GenBank/DDBJ whole genome shotgun (WGS) entry which is preliminary data.</text>
</comment>
<gene>
    <name evidence="2" type="ORF">AK812_SmicGene38294</name>
</gene>
<protein>
    <submittedName>
        <fullName evidence="2">Uncharacterized protein</fullName>
    </submittedName>
</protein>
<name>A0A1Q9CE18_SYMMI</name>
<accession>A0A1Q9CE18</accession>
<feature type="region of interest" description="Disordered" evidence="1">
    <location>
        <begin position="496"/>
        <end position="528"/>
    </location>
</feature>
<reference evidence="2 3" key="1">
    <citation type="submission" date="2016-02" db="EMBL/GenBank/DDBJ databases">
        <title>Genome analysis of coral dinoflagellate symbionts highlights evolutionary adaptations to a symbiotic lifestyle.</title>
        <authorList>
            <person name="Aranda M."/>
            <person name="Li Y."/>
            <person name="Liew Y.J."/>
            <person name="Baumgarten S."/>
            <person name="Simakov O."/>
            <person name="Wilson M."/>
            <person name="Piel J."/>
            <person name="Ashoor H."/>
            <person name="Bougouffa S."/>
            <person name="Bajic V.B."/>
            <person name="Ryu T."/>
            <person name="Ravasi T."/>
            <person name="Bayer T."/>
            <person name="Micklem G."/>
            <person name="Kim H."/>
            <person name="Bhak J."/>
            <person name="Lajeunesse T.C."/>
            <person name="Voolstra C.R."/>
        </authorList>
    </citation>
    <scope>NUCLEOTIDE SEQUENCE [LARGE SCALE GENOMIC DNA]</scope>
    <source>
        <strain evidence="2 3">CCMP2467</strain>
    </source>
</reference>
<proteinExistence type="predicted"/>
<dbReference type="AlphaFoldDB" id="A0A1Q9CE18"/>
<evidence type="ECO:0000313" key="3">
    <source>
        <dbReference type="Proteomes" id="UP000186817"/>
    </source>
</evidence>
<dbReference type="OrthoDB" id="411098at2759"/>
<evidence type="ECO:0000256" key="1">
    <source>
        <dbReference type="SAM" id="MobiDB-lite"/>
    </source>
</evidence>
<organism evidence="2 3">
    <name type="scientific">Symbiodinium microadriaticum</name>
    <name type="common">Dinoflagellate</name>
    <name type="synonym">Zooxanthella microadriatica</name>
    <dbReference type="NCBI Taxonomy" id="2951"/>
    <lineage>
        <taxon>Eukaryota</taxon>
        <taxon>Sar</taxon>
        <taxon>Alveolata</taxon>
        <taxon>Dinophyceae</taxon>
        <taxon>Suessiales</taxon>
        <taxon>Symbiodiniaceae</taxon>
        <taxon>Symbiodinium</taxon>
    </lineage>
</organism>
<sequence>MLRSWELFRHMRQHMFRTHPQLPLKSVVCLVREHEDSGRGRRLVQEDADKVLEIAEDALKAHSRPESLVTFNGTWNGKKATFEKQCRIFDFAVDALYGPTRSTWLRYNVFVYDAGDNVANYMKVDLDCFQMAMDSVGSKNNAKIAVMADGVAVRQVDSTDPRCRCRTGDTRPLVLRAKVPCFCPDERVGAFVEFHGSTVIKNCQGRPWVNVCVDSHAGMTDLLAATVLHEALNVADSHIEDAALPERCESIWSEEVQEFGCAKRRHVKLQQWRNVETPLDLAKAKAFLGFRMVEDPAILCIAGSKGLGSRKPPANDTHGGVELWQSDLEIFGRKYDCREFNASALVVEEPAGMEATTNIADAPKRKAKNLKTDDSHLWMFMCFPADGNCCFQEDTEMRPDADPFTIAGNAGHVATGEDVAGTEEYENATDNGSPSAGVFHADQSQFANDKLSSGGTDFRLKEQLSPALRQEVEQIKADIAAKQALKAAEVGGTLTDVQETDTRAEAQAPPKVGAERGRGASGRAVQAEVPTERPIAFEVGQAPMSFTTLPEDRFQGFQEVGTLREALSI</sequence>
<keyword evidence="3" id="KW-1185">Reference proteome</keyword>